<name>A0A172PZW5_9CAUD</name>
<evidence type="ECO:0008006" key="3">
    <source>
        <dbReference type="Google" id="ProtNLM"/>
    </source>
</evidence>
<dbReference type="GO" id="GO:0003677">
    <property type="term" value="F:DNA binding"/>
    <property type="evidence" value="ECO:0007669"/>
    <property type="project" value="InterPro"/>
</dbReference>
<dbReference type="InterPro" id="IPR036078">
    <property type="entry name" value="Spo11/TopoVI_A_sf"/>
</dbReference>
<sequence length="300" mass="34585">MGARMKEAYIDAPRFHKASLKLIALCDEIVTDYNGQGYRLTIRQLYYQLVARGHIENTVRSYDNIVALMTNARLAGLIDWDAIEDRTRGILERSHWSSGSDILQACAQSYHEDLWSDQPNRVIVVVEKEALAGVLERTCKEWDVPLLPARGYPSATTLRELAKTRIMRASQEIVVLHLGDHDPSGIDMSRDLHERLELFSRHRVSIDFRRLALNMDQVEEQNPPPNPAKVTDSRYESYRAQYGEESWELDALSPQYLHRLVSKEVESLVEFSLWNERCKEVEEVRGRLQKLADEFDKGEG</sequence>
<evidence type="ECO:0000313" key="2">
    <source>
        <dbReference type="Proteomes" id="UP000202195"/>
    </source>
</evidence>
<dbReference type="RefSeq" id="YP_009285860.1">
    <property type="nucleotide sequence ID" value="NC_031058.1"/>
</dbReference>
<reference evidence="1 2" key="1">
    <citation type="submission" date="2016-04" db="EMBL/GenBank/DDBJ databases">
        <title>NP1 phage genome sequence analysis.</title>
        <authorList>
            <person name="Chaudhry W.N."/>
        </authorList>
    </citation>
    <scope>NUCLEOTIDE SEQUENCE [LARGE SCALE GENOMIC DNA]</scope>
</reference>
<dbReference type="Proteomes" id="UP000202195">
    <property type="component" value="Segment"/>
</dbReference>
<protein>
    <recommendedName>
        <fullName evidence="3">DNA topoisomerase</fullName>
    </recommendedName>
</protein>
<evidence type="ECO:0000313" key="1">
    <source>
        <dbReference type="EMBL" id="AND74899.1"/>
    </source>
</evidence>
<dbReference type="KEGG" id="vg:29079843"/>
<dbReference type="EMBL" id="KX129925">
    <property type="protein sequence ID" value="AND74899.1"/>
    <property type="molecule type" value="Genomic_DNA"/>
</dbReference>
<dbReference type="GeneID" id="29079843"/>
<proteinExistence type="predicted"/>
<accession>A0A172PZW5</accession>
<dbReference type="OrthoDB" id="10917at10239"/>
<dbReference type="SUPFAM" id="SSF56726">
    <property type="entry name" value="DNA topoisomerase IV, alpha subunit"/>
    <property type="match status" value="1"/>
</dbReference>
<organism evidence="1 2">
    <name type="scientific">Pseudomonas phage NP1</name>
    <dbReference type="NCBI Taxonomy" id="1844477"/>
    <lineage>
        <taxon>Viruses</taxon>
        <taxon>Duplodnaviria</taxon>
        <taxon>Heunggongvirae</taxon>
        <taxon>Uroviricota</taxon>
        <taxon>Caudoviricetes</taxon>
        <taxon>Queuovirinae</taxon>
        <taxon>Nipunavirus</taxon>
        <taxon>Nipunavirus quinobequin</taxon>
        <taxon>Nipunavirus NP1</taxon>
    </lineage>
</organism>
<keyword evidence="2" id="KW-1185">Reference proteome</keyword>